<dbReference type="Proteomes" id="UP000523105">
    <property type="component" value="Unassembled WGS sequence"/>
</dbReference>
<comment type="caution">
    <text evidence="1">The sequence shown here is derived from an EMBL/GenBank/DDBJ whole genome shotgun (WGS) entry which is preliminary data.</text>
</comment>
<name>A0A7K4MR86_9ARCH</name>
<dbReference type="AlphaFoldDB" id="A0A7K4MR86"/>
<accession>A0A7K4MR86</accession>
<evidence type="ECO:0000313" key="1">
    <source>
        <dbReference type="EMBL" id="NWJ43879.1"/>
    </source>
</evidence>
<gene>
    <name evidence="1" type="ORF">HX837_06750</name>
</gene>
<sequence>MGEIRDVFLKSLKDNPDILKKLEMEESDDKTRALLQLILKEIQDDPEYSGINH</sequence>
<proteinExistence type="predicted"/>
<organism evidence="1 2">
    <name type="scientific">Marine Group I thaumarchaeote</name>
    <dbReference type="NCBI Taxonomy" id="2511932"/>
    <lineage>
        <taxon>Archaea</taxon>
        <taxon>Nitrososphaerota</taxon>
        <taxon>Marine Group I</taxon>
    </lineage>
</organism>
<protein>
    <submittedName>
        <fullName evidence="1">Uncharacterized protein</fullName>
    </submittedName>
</protein>
<reference evidence="1 2" key="1">
    <citation type="journal article" date="2019" name="Environ. Microbiol.">
        <title>Genomics insights into ecotype formation of ammonia-oxidizing archaea in the deep ocean.</title>
        <authorList>
            <person name="Wang Y."/>
            <person name="Huang J.M."/>
            <person name="Cui G.J."/>
            <person name="Nunoura T."/>
            <person name="Takaki Y."/>
            <person name="Li W.L."/>
            <person name="Li J."/>
            <person name="Gao Z.M."/>
            <person name="Takai K."/>
            <person name="Zhang A.Q."/>
            <person name="Stepanauskas R."/>
        </authorList>
    </citation>
    <scope>NUCLEOTIDE SEQUENCE [LARGE SCALE GENOMIC DNA]</scope>
    <source>
        <strain evidence="1 2">L15b</strain>
    </source>
</reference>
<evidence type="ECO:0000313" key="2">
    <source>
        <dbReference type="Proteomes" id="UP000523105"/>
    </source>
</evidence>
<dbReference type="EMBL" id="JACASV010000067">
    <property type="protein sequence ID" value="NWJ43879.1"/>
    <property type="molecule type" value="Genomic_DNA"/>
</dbReference>